<dbReference type="CDD" id="cd00130">
    <property type="entry name" value="PAS"/>
    <property type="match status" value="1"/>
</dbReference>
<evidence type="ECO:0000313" key="4">
    <source>
        <dbReference type="Proteomes" id="UP000294567"/>
    </source>
</evidence>
<dbReference type="InterPro" id="IPR000014">
    <property type="entry name" value="PAS"/>
</dbReference>
<name>A0A4R3KXV5_9FIRM</name>
<feature type="domain" description="GGDEF" evidence="2">
    <location>
        <begin position="178"/>
        <end position="311"/>
    </location>
</feature>
<dbReference type="NCBIfam" id="TIGR00254">
    <property type="entry name" value="GGDEF"/>
    <property type="match status" value="1"/>
</dbReference>
<accession>A0A4R3KXV5</accession>
<dbReference type="FunFam" id="3.30.70.270:FF:000001">
    <property type="entry name" value="Diguanylate cyclase domain protein"/>
    <property type="match status" value="1"/>
</dbReference>
<dbReference type="NCBIfam" id="TIGR00229">
    <property type="entry name" value="sensory_box"/>
    <property type="match status" value="1"/>
</dbReference>
<sequence length="319" mass="37052">MDSTLFDILNYVNEGIIITDEKLNILFWNIQMENLTQIKKEEAINSNLYERLPNLDKNYFKKAVNSVIENDYKYFFSSTIHEGLITDTRKLNIRINRFVRDNSRYVIIECIDVTSQVLRIEQLKKYSNELYILNKKLKEKEKEIEKLAYYDQLTGLANRTLFCHVAEKFLEKAKRDNSKLGLMFIDIDNFKKINDEYGHKAGDQVVIQIANILEESTRKHDIVSRYGGDEFLILLPDIQYYDNYEIIASRIADANREIIILDDIQVNISLSIGVSFYPEDGNNIDDLIFKADKAMYCAKNKGGNKCITTISIGKTLVGF</sequence>
<dbReference type="InterPro" id="IPR029787">
    <property type="entry name" value="Nucleotide_cyclase"/>
</dbReference>
<comment type="caution">
    <text evidence="3">The sequence shown here is derived from an EMBL/GenBank/DDBJ whole genome shotgun (WGS) entry which is preliminary data.</text>
</comment>
<evidence type="ECO:0000259" key="1">
    <source>
        <dbReference type="PROSITE" id="PS50112"/>
    </source>
</evidence>
<reference evidence="3 4" key="1">
    <citation type="submission" date="2019-03" db="EMBL/GenBank/DDBJ databases">
        <title>Genomic Encyclopedia of Type Strains, Phase IV (KMG-IV): sequencing the most valuable type-strain genomes for metagenomic binning, comparative biology and taxonomic classification.</title>
        <authorList>
            <person name="Goeker M."/>
        </authorList>
    </citation>
    <scope>NUCLEOTIDE SEQUENCE [LARGE SCALE GENOMIC DNA]</scope>
    <source>
        <strain evidence="3 4">DSM 26752</strain>
    </source>
</reference>
<dbReference type="SUPFAM" id="SSF55785">
    <property type="entry name" value="PYP-like sensor domain (PAS domain)"/>
    <property type="match status" value="1"/>
</dbReference>
<proteinExistence type="predicted"/>
<dbReference type="PROSITE" id="PS50887">
    <property type="entry name" value="GGDEF"/>
    <property type="match status" value="1"/>
</dbReference>
<dbReference type="Gene3D" id="3.30.450.20">
    <property type="entry name" value="PAS domain"/>
    <property type="match status" value="1"/>
</dbReference>
<organism evidence="3 4">
    <name type="scientific">Keratinibaculum paraultunense</name>
    <dbReference type="NCBI Taxonomy" id="1278232"/>
    <lineage>
        <taxon>Bacteria</taxon>
        <taxon>Bacillati</taxon>
        <taxon>Bacillota</taxon>
        <taxon>Tissierellia</taxon>
        <taxon>Tissierellales</taxon>
        <taxon>Tepidimicrobiaceae</taxon>
        <taxon>Keratinibaculum</taxon>
    </lineage>
</organism>
<dbReference type="SUPFAM" id="SSF55073">
    <property type="entry name" value="Nucleotide cyclase"/>
    <property type="match status" value="1"/>
</dbReference>
<dbReference type="InterPro" id="IPR013767">
    <property type="entry name" value="PAS_fold"/>
</dbReference>
<feature type="domain" description="PAS" evidence="1">
    <location>
        <begin position="1"/>
        <end position="71"/>
    </location>
</feature>
<dbReference type="PROSITE" id="PS50112">
    <property type="entry name" value="PAS"/>
    <property type="match status" value="1"/>
</dbReference>
<dbReference type="Proteomes" id="UP000294567">
    <property type="component" value="Unassembled WGS sequence"/>
</dbReference>
<dbReference type="AlphaFoldDB" id="A0A4R3KXV5"/>
<dbReference type="SMART" id="SM00267">
    <property type="entry name" value="GGDEF"/>
    <property type="match status" value="1"/>
</dbReference>
<evidence type="ECO:0000259" key="2">
    <source>
        <dbReference type="PROSITE" id="PS50887"/>
    </source>
</evidence>
<dbReference type="GO" id="GO:0006355">
    <property type="term" value="P:regulation of DNA-templated transcription"/>
    <property type="evidence" value="ECO:0007669"/>
    <property type="project" value="InterPro"/>
</dbReference>
<dbReference type="InterPro" id="IPR052163">
    <property type="entry name" value="DGC-Regulatory_Protein"/>
</dbReference>
<evidence type="ECO:0000313" key="3">
    <source>
        <dbReference type="EMBL" id="TCS90555.1"/>
    </source>
</evidence>
<dbReference type="InterPro" id="IPR043128">
    <property type="entry name" value="Rev_trsase/Diguanyl_cyclase"/>
</dbReference>
<dbReference type="CDD" id="cd01949">
    <property type="entry name" value="GGDEF"/>
    <property type="match status" value="1"/>
</dbReference>
<dbReference type="InterPro" id="IPR035965">
    <property type="entry name" value="PAS-like_dom_sf"/>
</dbReference>
<dbReference type="PANTHER" id="PTHR46663">
    <property type="entry name" value="DIGUANYLATE CYCLASE DGCT-RELATED"/>
    <property type="match status" value="1"/>
</dbReference>
<protein>
    <submittedName>
        <fullName evidence="3">PAS domain S-box-containing protein/diguanylate cyclase (GGDEF)-like protein</fullName>
    </submittedName>
</protein>
<gene>
    <name evidence="3" type="ORF">EDD65_10497</name>
</gene>
<dbReference type="Pfam" id="PF00990">
    <property type="entry name" value="GGDEF"/>
    <property type="match status" value="1"/>
</dbReference>
<dbReference type="InterPro" id="IPR000160">
    <property type="entry name" value="GGDEF_dom"/>
</dbReference>
<dbReference type="EMBL" id="SMAE01000004">
    <property type="protein sequence ID" value="TCS90555.1"/>
    <property type="molecule type" value="Genomic_DNA"/>
</dbReference>
<keyword evidence="4" id="KW-1185">Reference proteome</keyword>
<dbReference type="Pfam" id="PF00989">
    <property type="entry name" value="PAS"/>
    <property type="match status" value="1"/>
</dbReference>
<dbReference type="RefSeq" id="WP_132026853.1">
    <property type="nucleotide sequence ID" value="NZ_CP068564.1"/>
</dbReference>
<dbReference type="OrthoDB" id="9759607at2"/>
<dbReference type="PANTHER" id="PTHR46663:SF2">
    <property type="entry name" value="GGDEF DOMAIN-CONTAINING PROTEIN"/>
    <property type="match status" value="1"/>
</dbReference>
<dbReference type="SMART" id="SM00091">
    <property type="entry name" value="PAS"/>
    <property type="match status" value="1"/>
</dbReference>
<dbReference type="Gene3D" id="3.30.70.270">
    <property type="match status" value="1"/>
</dbReference>